<organism evidence="2 3">
    <name type="scientific">Populus deltoides</name>
    <name type="common">Eastern poplar</name>
    <name type="synonym">Eastern cottonwood</name>
    <dbReference type="NCBI Taxonomy" id="3696"/>
    <lineage>
        <taxon>Eukaryota</taxon>
        <taxon>Viridiplantae</taxon>
        <taxon>Streptophyta</taxon>
        <taxon>Embryophyta</taxon>
        <taxon>Tracheophyta</taxon>
        <taxon>Spermatophyta</taxon>
        <taxon>Magnoliopsida</taxon>
        <taxon>eudicotyledons</taxon>
        <taxon>Gunneridae</taxon>
        <taxon>Pentapetalae</taxon>
        <taxon>rosids</taxon>
        <taxon>fabids</taxon>
        <taxon>Malpighiales</taxon>
        <taxon>Salicaceae</taxon>
        <taxon>Saliceae</taxon>
        <taxon>Populus</taxon>
    </lineage>
</organism>
<keyword evidence="3" id="KW-1185">Reference proteome</keyword>
<evidence type="ECO:0000313" key="3">
    <source>
        <dbReference type="Proteomes" id="UP000807159"/>
    </source>
</evidence>
<dbReference type="Proteomes" id="UP000807159">
    <property type="component" value="Chromosome 1"/>
</dbReference>
<dbReference type="InterPro" id="IPR026960">
    <property type="entry name" value="RVT-Znf"/>
</dbReference>
<evidence type="ECO:0000313" key="2">
    <source>
        <dbReference type="EMBL" id="KAH8520045.1"/>
    </source>
</evidence>
<comment type="caution">
    <text evidence="2">The sequence shown here is derived from an EMBL/GenBank/DDBJ whole genome shotgun (WGS) entry which is preliminary data.</text>
</comment>
<name>A0A8T2ZRP2_POPDE</name>
<dbReference type="AlphaFoldDB" id="A0A8T2ZRP2"/>
<sequence length="164" mass="19048">MNAIVADMVHDNQRKWNSFAHVLLMQQVVMVLANYPPPSSAMDTDLLYWHSCPRGLFTLQSAYDLQASTTRSHCYLEPLWKLIWQWKGPERIKAFLQVVAHDCLMTYANRARRHLTEAPYHHSCPLELESVLHAVQNYPLATNVWRVLVEPSDRRNFFGAELIS</sequence>
<gene>
    <name evidence="2" type="ORF">H0E87_001489</name>
</gene>
<protein>
    <recommendedName>
        <fullName evidence="1">Reverse transcriptase zinc-binding domain-containing protein</fullName>
    </recommendedName>
</protein>
<dbReference type="Pfam" id="PF13966">
    <property type="entry name" value="zf-RVT"/>
    <property type="match status" value="1"/>
</dbReference>
<proteinExistence type="predicted"/>
<dbReference type="EMBL" id="JACEGQ020000001">
    <property type="protein sequence ID" value="KAH8520045.1"/>
    <property type="molecule type" value="Genomic_DNA"/>
</dbReference>
<evidence type="ECO:0000259" key="1">
    <source>
        <dbReference type="Pfam" id="PF13966"/>
    </source>
</evidence>
<feature type="domain" description="Reverse transcriptase zinc-binding" evidence="1">
    <location>
        <begin position="57"/>
        <end position="145"/>
    </location>
</feature>
<reference evidence="2" key="1">
    <citation type="journal article" date="2021" name="J. Hered.">
        <title>Genome Assembly of Salicaceae Populus deltoides (Eastern Cottonwood) I-69 Based on Nanopore Sequencing and Hi-C Technologies.</title>
        <authorList>
            <person name="Bai S."/>
            <person name="Wu H."/>
            <person name="Zhang J."/>
            <person name="Pan Z."/>
            <person name="Zhao W."/>
            <person name="Li Z."/>
            <person name="Tong C."/>
        </authorList>
    </citation>
    <scope>NUCLEOTIDE SEQUENCE</scope>
    <source>
        <tissue evidence="2">Leaf</tissue>
    </source>
</reference>
<accession>A0A8T2ZRP2</accession>